<proteinExistence type="predicted"/>
<sequence>MNAYKTYITIDDTKQIILSDLPFTPGQRLEVIILTEDSKGEVNVDSQDEKRKQFLLAANKAYAELRNNPELWQDELAERELWEQTLNDGLEEF</sequence>
<evidence type="ECO:0000313" key="2">
    <source>
        <dbReference type="Proteomes" id="UP000660381"/>
    </source>
</evidence>
<evidence type="ECO:0000313" key="1">
    <source>
        <dbReference type="EMBL" id="MBD2692854.1"/>
    </source>
</evidence>
<dbReference type="Proteomes" id="UP000660381">
    <property type="component" value="Unassembled WGS sequence"/>
</dbReference>
<comment type="caution">
    <text evidence="1">The sequence shown here is derived from an EMBL/GenBank/DDBJ whole genome shotgun (WGS) entry which is preliminary data.</text>
</comment>
<organism evidence="1 2">
    <name type="scientific">Anabaena catenula FACHB-362</name>
    <dbReference type="NCBI Taxonomy" id="2692877"/>
    <lineage>
        <taxon>Bacteria</taxon>
        <taxon>Bacillati</taxon>
        <taxon>Cyanobacteriota</taxon>
        <taxon>Cyanophyceae</taxon>
        <taxon>Nostocales</taxon>
        <taxon>Nostocaceae</taxon>
        <taxon>Anabaena</taxon>
    </lineage>
</organism>
<gene>
    <name evidence="1" type="ORF">H6G68_14000</name>
</gene>
<accession>A0ABR8J5W3</accession>
<keyword evidence="2" id="KW-1185">Reference proteome</keyword>
<dbReference type="EMBL" id="JACJTQ010000019">
    <property type="protein sequence ID" value="MBD2692854.1"/>
    <property type="molecule type" value="Genomic_DNA"/>
</dbReference>
<protein>
    <submittedName>
        <fullName evidence="1">Uncharacterized protein</fullName>
    </submittedName>
</protein>
<name>A0ABR8J5W3_9NOST</name>
<dbReference type="RefSeq" id="WP_190907219.1">
    <property type="nucleotide sequence ID" value="NZ_JACJTQ010000019.1"/>
</dbReference>
<reference evidence="1 2" key="1">
    <citation type="journal article" date="2020" name="ISME J.">
        <title>Comparative genomics reveals insights into cyanobacterial evolution and habitat adaptation.</title>
        <authorList>
            <person name="Chen M.Y."/>
            <person name="Teng W.K."/>
            <person name="Zhao L."/>
            <person name="Hu C.X."/>
            <person name="Zhou Y.K."/>
            <person name="Han B.P."/>
            <person name="Song L.R."/>
            <person name="Shu W.S."/>
        </authorList>
    </citation>
    <scope>NUCLEOTIDE SEQUENCE [LARGE SCALE GENOMIC DNA]</scope>
    <source>
        <strain evidence="1 2">FACHB-362</strain>
    </source>
</reference>